<dbReference type="SMART" id="SM00448">
    <property type="entry name" value="REC"/>
    <property type="match status" value="1"/>
</dbReference>
<dbReference type="EMBL" id="JQBL01000008">
    <property type="protein sequence ID" value="KRN50549.1"/>
    <property type="molecule type" value="Genomic_DNA"/>
</dbReference>
<proteinExistence type="predicted"/>
<dbReference type="Proteomes" id="UP000051841">
    <property type="component" value="Unassembled WGS sequence"/>
</dbReference>
<dbReference type="SMART" id="SM00862">
    <property type="entry name" value="Trans_reg_C"/>
    <property type="match status" value="1"/>
</dbReference>
<dbReference type="GO" id="GO:0032993">
    <property type="term" value="C:protein-DNA complex"/>
    <property type="evidence" value="ECO:0007669"/>
    <property type="project" value="TreeGrafter"/>
</dbReference>
<dbReference type="InterPro" id="IPR001867">
    <property type="entry name" value="OmpR/PhoB-type_DNA-bd"/>
</dbReference>
<keyword evidence="11" id="KW-1185">Reference proteome</keyword>
<keyword evidence="1 6" id="KW-0597">Phosphoprotein</keyword>
<dbReference type="SUPFAM" id="SSF52172">
    <property type="entry name" value="CheY-like"/>
    <property type="match status" value="1"/>
</dbReference>
<dbReference type="CDD" id="cd00383">
    <property type="entry name" value="trans_reg_C"/>
    <property type="match status" value="1"/>
</dbReference>
<feature type="DNA-binding region" description="OmpR/PhoB-type" evidence="7">
    <location>
        <begin position="125"/>
        <end position="222"/>
    </location>
</feature>
<dbReference type="GO" id="GO:0006355">
    <property type="term" value="P:regulation of DNA-templated transcription"/>
    <property type="evidence" value="ECO:0007669"/>
    <property type="project" value="InterPro"/>
</dbReference>
<dbReference type="InterPro" id="IPR016032">
    <property type="entry name" value="Sig_transdc_resp-reg_C-effctor"/>
</dbReference>
<dbReference type="GO" id="GO:0000156">
    <property type="term" value="F:phosphorelay response regulator activity"/>
    <property type="evidence" value="ECO:0007669"/>
    <property type="project" value="TreeGrafter"/>
</dbReference>
<dbReference type="AlphaFoldDB" id="A0A0R2HJM6"/>
<evidence type="ECO:0000256" key="2">
    <source>
        <dbReference type="ARBA" id="ARBA00023012"/>
    </source>
</evidence>
<dbReference type="PANTHER" id="PTHR48111:SF40">
    <property type="entry name" value="PHOSPHATE REGULON TRANSCRIPTIONAL REGULATORY PROTEIN PHOB"/>
    <property type="match status" value="1"/>
</dbReference>
<dbReference type="Gene3D" id="3.40.50.2300">
    <property type="match status" value="1"/>
</dbReference>
<dbReference type="RefSeq" id="WP_029072864.1">
    <property type="nucleotide sequence ID" value="NZ_JNKN01000008.1"/>
</dbReference>
<dbReference type="SUPFAM" id="SSF46894">
    <property type="entry name" value="C-terminal effector domain of the bipartite response regulators"/>
    <property type="match status" value="1"/>
</dbReference>
<name>A0A0R2HJM6_9FIRM</name>
<evidence type="ECO:0000259" key="8">
    <source>
        <dbReference type="PROSITE" id="PS50110"/>
    </source>
</evidence>
<dbReference type="FunFam" id="1.10.10.10:FF:000018">
    <property type="entry name" value="DNA-binding response regulator ResD"/>
    <property type="match status" value="1"/>
</dbReference>
<dbReference type="GO" id="GO:0005829">
    <property type="term" value="C:cytosol"/>
    <property type="evidence" value="ECO:0007669"/>
    <property type="project" value="TreeGrafter"/>
</dbReference>
<feature type="domain" description="OmpR/PhoB-type" evidence="9">
    <location>
        <begin position="125"/>
        <end position="222"/>
    </location>
</feature>
<protein>
    <submittedName>
        <fullName evidence="10">Sensory transduction protein regX3</fullName>
    </submittedName>
</protein>
<dbReference type="InterPro" id="IPR039420">
    <property type="entry name" value="WalR-like"/>
</dbReference>
<dbReference type="GO" id="GO:0000976">
    <property type="term" value="F:transcription cis-regulatory region binding"/>
    <property type="evidence" value="ECO:0007669"/>
    <property type="project" value="TreeGrafter"/>
</dbReference>
<dbReference type="Gene3D" id="6.10.250.690">
    <property type="match status" value="1"/>
</dbReference>
<feature type="modified residue" description="4-aspartylphosphate" evidence="6">
    <location>
        <position position="53"/>
    </location>
</feature>
<gene>
    <name evidence="10" type="ORF">IV49_GL002043</name>
</gene>
<evidence type="ECO:0000256" key="6">
    <source>
        <dbReference type="PROSITE-ProRule" id="PRU00169"/>
    </source>
</evidence>
<dbReference type="PATRIC" id="fig|1410657.5.peg.2106"/>
<dbReference type="CDD" id="cd17574">
    <property type="entry name" value="REC_OmpR"/>
    <property type="match status" value="1"/>
</dbReference>
<evidence type="ECO:0000256" key="4">
    <source>
        <dbReference type="ARBA" id="ARBA00023125"/>
    </source>
</evidence>
<dbReference type="InterPro" id="IPR011006">
    <property type="entry name" value="CheY-like_superfamily"/>
</dbReference>
<dbReference type="Gene3D" id="1.10.10.10">
    <property type="entry name" value="Winged helix-like DNA-binding domain superfamily/Winged helix DNA-binding domain"/>
    <property type="match status" value="1"/>
</dbReference>
<sequence length="226" mass="26312">MAERVFVVEDDENIQEIVKLALESNGYEITLFDNAEDAVKEINKETPDLAIFDIMLPEMDGIEAIKLIREKDKELPLMILSAKNREIDKVRGLDCGCDDYMTKPFGVLELNARVRSLLRRSKKLGKVFHTSTLRIDDNAHNVILNEEKIELTHKEYQVLVYLIENRDHVVKREELLQEIWGYDYVGESRSIDVHIRSLRAKLKDDGTKYIKTIRSVGYRFIEDLND</sequence>
<reference evidence="10 11" key="1">
    <citation type="journal article" date="2015" name="Genome Announc.">
        <title>Expanding the biotechnology potential of lactobacilli through comparative genomics of 213 strains and associated genera.</title>
        <authorList>
            <person name="Sun Z."/>
            <person name="Harris H.M."/>
            <person name="McCann A."/>
            <person name="Guo C."/>
            <person name="Argimon S."/>
            <person name="Zhang W."/>
            <person name="Yang X."/>
            <person name="Jeffery I.B."/>
            <person name="Cooney J.C."/>
            <person name="Kagawa T.F."/>
            <person name="Liu W."/>
            <person name="Song Y."/>
            <person name="Salvetti E."/>
            <person name="Wrobel A."/>
            <person name="Rasinkangas P."/>
            <person name="Parkhill J."/>
            <person name="Rea M.C."/>
            <person name="O'Sullivan O."/>
            <person name="Ritari J."/>
            <person name="Douillard F.P."/>
            <person name="Paul Ross R."/>
            <person name="Yang R."/>
            <person name="Briner A.E."/>
            <person name="Felis G.E."/>
            <person name="de Vos W.M."/>
            <person name="Barrangou R."/>
            <person name="Klaenhammer T.R."/>
            <person name="Caufield P.W."/>
            <person name="Cui Y."/>
            <person name="Zhang H."/>
            <person name="O'Toole P.W."/>
        </authorList>
    </citation>
    <scope>NUCLEOTIDE SEQUENCE [LARGE SCALE GENOMIC DNA]</scope>
    <source>
        <strain evidence="10 11">DSM 20405</strain>
    </source>
</reference>
<evidence type="ECO:0000313" key="10">
    <source>
        <dbReference type="EMBL" id="KRN50549.1"/>
    </source>
</evidence>
<dbReference type="InterPro" id="IPR036388">
    <property type="entry name" value="WH-like_DNA-bd_sf"/>
</dbReference>
<dbReference type="InterPro" id="IPR001789">
    <property type="entry name" value="Sig_transdc_resp-reg_receiver"/>
</dbReference>
<keyword evidence="3" id="KW-0805">Transcription regulation</keyword>
<feature type="domain" description="Response regulatory" evidence="8">
    <location>
        <begin position="4"/>
        <end position="118"/>
    </location>
</feature>
<evidence type="ECO:0000256" key="7">
    <source>
        <dbReference type="PROSITE-ProRule" id="PRU01091"/>
    </source>
</evidence>
<dbReference type="PROSITE" id="PS50110">
    <property type="entry name" value="RESPONSE_REGULATORY"/>
    <property type="match status" value="1"/>
</dbReference>
<keyword evidence="2" id="KW-0902">Two-component regulatory system</keyword>
<keyword evidence="4 7" id="KW-0238">DNA-binding</keyword>
<dbReference type="PANTHER" id="PTHR48111">
    <property type="entry name" value="REGULATOR OF RPOS"/>
    <property type="match status" value="1"/>
</dbReference>
<evidence type="ECO:0000256" key="1">
    <source>
        <dbReference type="ARBA" id="ARBA00022553"/>
    </source>
</evidence>
<organism evidence="10 11">
    <name type="scientific">Kandleria vitulina DSM 20405</name>
    <dbReference type="NCBI Taxonomy" id="1410657"/>
    <lineage>
        <taxon>Bacteria</taxon>
        <taxon>Bacillati</taxon>
        <taxon>Bacillota</taxon>
        <taxon>Erysipelotrichia</taxon>
        <taxon>Erysipelotrichales</taxon>
        <taxon>Coprobacillaceae</taxon>
        <taxon>Kandleria</taxon>
    </lineage>
</organism>
<evidence type="ECO:0000256" key="3">
    <source>
        <dbReference type="ARBA" id="ARBA00023015"/>
    </source>
</evidence>
<dbReference type="PROSITE" id="PS51755">
    <property type="entry name" value="OMPR_PHOB"/>
    <property type="match status" value="1"/>
</dbReference>
<evidence type="ECO:0000256" key="5">
    <source>
        <dbReference type="ARBA" id="ARBA00023163"/>
    </source>
</evidence>
<dbReference type="Pfam" id="PF00072">
    <property type="entry name" value="Response_reg"/>
    <property type="match status" value="1"/>
</dbReference>
<comment type="caution">
    <text evidence="10">The sequence shown here is derived from an EMBL/GenBank/DDBJ whole genome shotgun (WGS) entry which is preliminary data.</text>
</comment>
<accession>A0A0R2HJM6</accession>
<dbReference type="Pfam" id="PF00486">
    <property type="entry name" value="Trans_reg_C"/>
    <property type="match status" value="1"/>
</dbReference>
<evidence type="ECO:0000259" key="9">
    <source>
        <dbReference type="PROSITE" id="PS51755"/>
    </source>
</evidence>
<evidence type="ECO:0000313" key="11">
    <source>
        <dbReference type="Proteomes" id="UP000051841"/>
    </source>
</evidence>
<keyword evidence="5" id="KW-0804">Transcription</keyword>